<dbReference type="PANTHER" id="PTHR43817:SF1">
    <property type="entry name" value="HYDROLASE, FAMILY 43, PUTATIVE (AFU_ORTHOLOGUE AFUA_3G01660)-RELATED"/>
    <property type="match status" value="1"/>
</dbReference>
<dbReference type="RefSeq" id="WP_134770261.1">
    <property type="nucleotide sequence ID" value="NZ_CP046427.1"/>
</dbReference>
<dbReference type="AlphaFoldDB" id="A0AAX2R708"/>
<evidence type="ECO:0000313" key="3">
    <source>
        <dbReference type="EMBL" id="TDB08863.1"/>
    </source>
</evidence>
<reference evidence="3 4" key="1">
    <citation type="journal article" date="2019" name="Nat. Microbiol.">
        <title>Genomic variation and strain-specific functional adaptation in the human gut microbiome during early life.</title>
        <authorList>
            <person name="Vatanen T."/>
            <person name="Plichta D.R."/>
            <person name="Somani J."/>
            <person name="Munch P.C."/>
            <person name="Arthur T.D."/>
            <person name="Hall A.B."/>
            <person name="Rudolf S."/>
            <person name="Oakeley E.J."/>
            <person name="Ke X."/>
            <person name="Young R.A."/>
            <person name="Haiser H.J."/>
            <person name="Kolde R."/>
            <person name="Yassour M."/>
            <person name="Luopajarvi K."/>
            <person name="Siljander H."/>
            <person name="Virtanen S.M."/>
            <person name="Ilonen J."/>
            <person name="Uibo R."/>
            <person name="Tillmann V."/>
            <person name="Mokurov S."/>
            <person name="Dorshakova N."/>
            <person name="Porter J.A."/>
            <person name="McHardy A.C."/>
            <person name="Lahdesmaki H."/>
            <person name="Vlamakis H."/>
            <person name="Huttenhower C."/>
            <person name="Knip M."/>
            <person name="Xavier R.J."/>
        </authorList>
    </citation>
    <scope>NUCLEOTIDE SEQUENCE [LARGE SCALE GENOMIC DNA]</scope>
    <source>
        <strain evidence="3 4">RJX1052</strain>
    </source>
</reference>
<sequence length="1260" mass="142570">MKNIERIVLLVIVVLSSISMRAQTLENFFKAPPLCARPSTYWMWMNGNISKEGLTADLEYMKRASYGGAMMFNVGVGIPKGSVDYASPQWDEMTLHAVKEAERLGLELYLQNSPGYSGTGGPWITVENSMQQLEWTETMVVPDKKGLIELDLPQPYAKLGYYQDIKVLAFPALECETQLFPSLVTKVLLDDEEIDKNLFFDNDLESQVRMQRAGSVLTFELSQPFEARAVTVRRGKREKPLDPHDGPRDYAPDLKLEVSEDGRHYVDVSNISCPALRSMDTPGIALFEPVKGRYFRFITNRGTNISEVLLHASARLKDWTAKTNYVKDPVALGNYDSQDVTGQTIDPSSVIDITSLMNTDGRLKWKSPPGVKRWIILRMGSTTTGEVVAAAPDSGVGLDCDKFSKKALDQHFDNFLIPLLNKLKPWCGKTLKALMMDSWEAGKQNWTSSLPGYFKRHCGYDSTPWLLAMTGRIVRSIEDTERFLYDMRRTQTDMFNENFLAYFKEKAAQYGLKFAAEPYGDGNFESLEYAEVLDYPMSEFWVHYIYGGVTTSKMAASTSHLWNRPIVGAECFTGTPFNSKLTEHPYAMKAEGDYMMTVGVNRFVYHVFAHQPYVGKTAGSLMTMGPFGTHLNRNSVWAEQAVGWNMYNARCAYLLQQGHYVADILYIKDEGISSGITDYDSACPMTPYGYRWDIGSRNVLQHLSVQNGRLVLPHGMSYRLLVLTPMKRCSPELLRQIKRLIGQGATVLLSSEKPEGYMGMDLVKDKAVKLLAAELWNMAGKENVYHSKDLRQVLKKCCISPDFSFIAENKDAQIHFIHRAVNGDDVYFVANHRRRMEKITATFRVTGKVPVLWDAETGNTGIPVAYKQENGVIKVTLTLQESGSVFIVFREEKIGRTITDDFKEVVPESVLSQPIFNTFTVSLWAKPETFAASGRGFLLFPDKGEERYGRGHAVVGIAMGQNGIRIYERTKTNNVVLESKTPIEGWTYVTLVYSDGIPTLYLNGKKEVTGKKSMFVCSPAYDVPMAEEQYIASFEGDQTKVRYIAEAWSPQEVQEEYIKGLPVPVLPEDSKMLLTLNTDWKVCFPVGSKAPAEIRMDVLASLHKHENFNIRHFSGKATYKKTFILTKKDLKSYSKIMLDLGRVENIAEISVNGENPVLVWKAPYRIDITSVVKAGENSITIDVTNLYPNRIIGDEYLSERYEYDEYGRIVKLPFWYVNQQADSNRERVLFIPWKYYKKTDPLLEAGLLGPVRIVGIFNEK</sequence>
<dbReference type="Gene3D" id="2.60.120.200">
    <property type="match status" value="1"/>
</dbReference>
<dbReference type="Gene3D" id="2.60.120.260">
    <property type="entry name" value="Galactose-binding domain-like"/>
    <property type="match status" value="2"/>
</dbReference>
<accession>A0AAX2R708</accession>
<gene>
    <name evidence="3" type="ORF">E1J06_16525</name>
</gene>
<organism evidence="3 4">
    <name type="scientific">Phocaeicola dorei</name>
    <dbReference type="NCBI Taxonomy" id="357276"/>
    <lineage>
        <taxon>Bacteria</taxon>
        <taxon>Pseudomonadati</taxon>
        <taxon>Bacteroidota</taxon>
        <taxon>Bacteroidia</taxon>
        <taxon>Bacteroidales</taxon>
        <taxon>Bacteroidaceae</taxon>
        <taxon>Phocaeicola</taxon>
    </lineage>
</organism>
<keyword evidence="1" id="KW-0732">Signal</keyword>
<keyword evidence="2" id="KW-0378">Hydrolase</keyword>
<dbReference type="PANTHER" id="PTHR43817">
    <property type="entry name" value="GLYCOSYL HYDROLASE"/>
    <property type="match status" value="1"/>
</dbReference>
<dbReference type="InterPro" id="IPR008979">
    <property type="entry name" value="Galactose-bd-like_sf"/>
</dbReference>
<dbReference type="Pfam" id="PF13385">
    <property type="entry name" value="Laminin_G_3"/>
    <property type="match status" value="1"/>
</dbReference>
<dbReference type="SUPFAM" id="SSF49899">
    <property type="entry name" value="Concanavalin A-like lectins/glucanases"/>
    <property type="match status" value="1"/>
</dbReference>
<dbReference type="SUPFAM" id="SSF49785">
    <property type="entry name" value="Galactose-binding domain-like"/>
    <property type="match status" value="1"/>
</dbReference>
<evidence type="ECO:0008006" key="5">
    <source>
        <dbReference type="Google" id="ProtNLM"/>
    </source>
</evidence>
<dbReference type="Proteomes" id="UP000294834">
    <property type="component" value="Unassembled WGS sequence"/>
</dbReference>
<proteinExistence type="predicted"/>
<dbReference type="NCBIfam" id="NF045579">
    <property type="entry name" value="rhamnoside_JR"/>
    <property type="match status" value="1"/>
</dbReference>
<evidence type="ECO:0000256" key="1">
    <source>
        <dbReference type="ARBA" id="ARBA00022729"/>
    </source>
</evidence>
<evidence type="ECO:0000313" key="4">
    <source>
        <dbReference type="Proteomes" id="UP000294834"/>
    </source>
</evidence>
<comment type="caution">
    <text evidence="3">The sequence shown here is derived from an EMBL/GenBank/DDBJ whole genome shotgun (WGS) entry which is preliminary data.</text>
</comment>
<evidence type="ECO:0000256" key="2">
    <source>
        <dbReference type="ARBA" id="ARBA00022801"/>
    </source>
</evidence>
<dbReference type="GO" id="GO:0004553">
    <property type="term" value="F:hydrolase activity, hydrolyzing O-glycosyl compounds"/>
    <property type="evidence" value="ECO:0007669"/>
    <property type="project" value="UniProtKB-ARBA"/>
</dbReference>
<dbReference type="InterPro" id="IPR013320">
    <property type="entry name" value="ConA-like_dom_sf"/>
</dbReference>
<dbReference type="EMBL" id="SLTX01000001">
    <property type="protein sequence ID" value="TDB08863.1"/>
    <property type="molecule type" value="Genomic_DNA"/>
</dbReference>
<protein>
    <recommendedName>
        <fullName evidence="5">Glycosyl hydrolase family 2</fullName>
    </recommendedName>
</protein>
<dbReference type="Pfam" id="PF17132">
    <property type="entry name" value="Glyco_hydro_106"/>
    <property type="match status" value="1"/>
</dbReference>
<dbReference type="GO" id="GO:0005975">
    <property type="term" value="P:carbohydrate metabolic process"/>
    <property type="evidence" value="ECO:0007669"/>
    <property type="project" value="UniProtKB-ARBA"/>
</dbReference>
<name>A0AAX2R708_9BACT</name>